<evidence type="ECO:0000313" key="2">
    <source>
        <dbReference type="Proteomes" id="UP000035681"/>
    </source>
</evidence>
<evidence type="ECO:0000256" key="1">
    <source>
        <dbReference type="SAM" id="Phobius"/>
    </source>
</evidence>
<dbReference type="Proteomes" id="UP000035681">
    <property type="component" value="Unplaced"/>
</dbReference>
<dbReference type="PANTHER" id="PTHR22943:SF248">
    <property type="entry name" value="SEVEN TM RECEPTOR"/>
    <property type="match status" value="1"/>
</dbReference>
<accession>A0A0K0E3T0</accession>
<dbReference type="WBParaSite" id="TCONS_00008363.p1">
    <property type="protein sequence ID" value="TCONS_00008363.p1"/>
    <property type="gene ID" value="XLOC_006313"/>
</dbReference>
<dbReference type="AlphaFoldDB" id="A0A0K0E3T0"/>
<keyword evidence="2" id="KW-1185">Reference proteome</keyword>
<feature type="transmembrane region" description="Helical" evidence="1">
    <location>
        <begin position="15"/>
        <end position="40"/>
    </location>
</feature>
<sequence length="328" mass="37759">MDKYENTFVHKVRLVMFYSNIIAEISGIFLNSLLIGIILTISNKEFKNYRRILLTTAIFDITFSLFTAFTCLSMEPANKYFVTWAHGIVRSFPTSIRLIIVITIIGSFYITVSNTAIVFYYRYLIIVKEKIMSNWHYFILMVINILWNILGAGIWAWAFLISPEEAHKEVINTLGEEYFHNFDGTITDFFILQPLSIAGMSGLGHNTITCTIVVLTVFKTYRDIQVSLKNKSTKMSNKSKNLQKQLNRTMMLQALTPLFLCVIPVLTMVMCCFLKILLYGFSSLFFITFMFVPAFNALICLICVKVCRRKITGFFFKENVVTSNSRIS</sequence>
<name>A0A0K0E3T0_STRER</name>
<keyword evidence="1" id="KW-0812">Transmembrane</keyword>
<keyword evidence="1" id="KW-0472">Membrane</keyword>
<feature type="transmembrane region" description="Helical" evidence="1">
    <location>
        <begin position="135"/>
        <end position="158"/>
    </location>
</feature>
<dbReference type="WBParaSite" id="SSTP_0000415000.1">
    <property type="protein sequence ID" value="SSTP_0000415000.1"/>
    <property type="gene ID" value="SSTP_0000415000"/>
</dbReference>
<dbReference type="InterPro" id="IPR019428">
    <property type="entry name" value="7TM_GPCR_serpentine_rcpt_Str"/>
</dbReference>
<feature type="transmembrane region" description="Helical" evidence="1">
    <location>
        <begin position="52"/>
        <end position="75"/>
    </location>
</feature>
<keyword evidence="1" id="KW-1133">Transmembrane helix</keyword>
<feature type="transmembrane region" description="Helical" evidence="1">
    <location>
        <begin position="254"/>
        <end position="278"/>
    </location>
</feature>
<organism evidence="3">
    <name type="scientific">Strongyloides stercoralis</name>
    <name type="common">Threadworm</name>
    <dbReference type="NCBI Taxonomy" id="6248"/>
    <lineage>
        <taxon>Eukaryota</taxon>
        <taxon>Metazoa</taxon>
        <taxon>Ecdysozoa</taxon>
        <taxon>Nematoda</taxon>
        <taxon>Chromadorea</taxon>
        <taxon>Rhabditida</taxon>
        <taxon>Tylenchina</taxon>
        <taxon>Panagrolaimomorpha</taxon>
        <taxon>Strongyloidoidea</taxon>
        <taxon>Strongyloididae</taxon>
        <taxon>Strongyloides</taxon>
    </lineage>
</organism>
<evidence type="ECO:0000313" key="4">
    <source>
        <dbReference type="WBParaSite" id="TCONS_00008363.p1"/>
    </source>
</evidence>
<reference evidence="3" key="1">
    <citation type="submission" date="2015-08" db="UniProtKB">
        <authorList>
            <consortium name="WormBaseParasite"/>
        </authorList>
    </citation>
    <scope>IDENTIFICATION</scope>
</reference>
<proteinExistence type="predicted"/>
<feature type="transmembrane region" description="Helical" evidence="1">
    <location>
        <begin position="284"/>
        <end position="307"/>
    </location>
</feature>
<dbReference type="SUPFAM" id="SSF81321">
    <property type="entry name" value="Family A G protein-coupled receptor-like"/>
    <property type="match status" value="1"/>
</dbReference>
<feature type="transmembrane region" description="Helical" evidence="1">
    <location>
        <begin position="95"/>
        <end position="123"/>
    </location>
</feature>
<feature type="transmembrane region" description="Helical" evidence="1">
    <location>
        <begin position="203"/>
        <end position="221"/>
    </location>
</feature>
<evidence type="ECO:0000313" key="3">
    <source>
        <dbReference type="WBParaSite" id="SSTP_0000415000.1"/>
    </source>
</evidence>
<dbReference type="Pfam" id="PF10326">
    <property type="entry name" value="7TM_GPCR_Str"/>
    <property type="match status" value="1"/>
</dbReference>
<dbReference type="PANTHER" id="PTHR22943">
    <property type="entry name" value="7-TRANSMEMBRANE DOMAIN RECEPTOR C.ELEGANS"/>
    <property type="match status" value="1"/>
</dbReference>
<protein>
    <submittedName>
        <fullName evidence="4">G-protein coupled receptors family 1 profile domain-containing protein</fullName>
    </submittedName>
    <submittedName>
        <fullName evidence="3">G_PROTEIN_RECEP_F1_2 domain-containing protein</fullName>
    </submittedName>
</protein>